<dbReference type="Proteomes" id="UP000410492">
    <property type="component" value="Unassembled WGS sequence"/>
</dbReference>
<organism evidence="7 8">
    <name type="scientific">Callosobruchus maculatus</name>
    <name type="common">Southern cowpea weevil</name>
    <name type="synonym">Pulse bruchid</name>
    <dbReference type="NCBI Taxonomy" id="64391"/>
    <lineage>
        <taxon>Eukaryota</taxon>
        <taxon>Metazoa</taxon>
        <taxon>Ecdysozoa</taxon>
        <taxon>Arthropoda</taxon>
        <taxon>Hexapoda</taxon>
        <taxon>Insecta</taxon>
        <taxon>Pterygota</taxon>
        <taxon>Neoptera</taxon>
        <taxon>Endopterygota</taxon>
        <taxon>Coleoptera</taxon>
        <taxon>Polyphaga</taxon>
        <taxon>Cucujiformia</taxon>
        <taxon>Chrysomeloidea</taxon>
        <taxon>Chrysomelidae</taxon>
        <taxon>Bruchinae</taxon>
        <taxon>Bruchini</taxon>
        <taxon>Callosobruchus</taxon>
    </lineage>
</organism>
<dbReference type="SMART" id="SM00154">
    <property type="entry name" value="ZnF_AN1"/>
    <property type="match status" value="2"/>
</dbReference>
<keyword evidence="2" id="KW-0677">Repeat</keyword>
<feature type="domain" description="AN1-type" evidence="6">
    <location>
        <begin position="94"/>
        <end position="142"/>
    </location>
</feature>
<keyword evidence="1" id="KW-0479">Metal-binding</keyword>
<dbReference type="InterPro" id="IPR000058">
    <property type="entry name" value="Znf_AN1"/>
</dbReference>
<proteinExistence type="predicted"/>
<evidence type="ECO:0000256" key="1">
    <source>
        <dbReference type="ARBA" id="ARBA00022723"/>
    </source>
</evidence>
<dbReference type="InterPro" id="IPR035896">
    <property type="entry name" value="AN1-like_Znf"/>
</dbReference>
<evidence type="ECO:0000256" key="4">
    <source>
        <dbReference type="ARBA" id="ARBA00022833"/>
    </source>
</evidence>
<dbReference type="AlphaFoldDB" id="A0A653CEI5"/>
<dbReference type="GO" id="GO:0043161">
    <property type="term" value="P:proteasome-mediated ubiquitin-dependent protein catabolic process"/>
    <property type="evidence" value="ECO:0007669"/>
    <property type="project" value="TreeGrafter"/>
</dbReference>
<evidence type="ECO:0000256" key="5">
    <source>
        <dbReference type="PROSITE-ProRule" id="PRU00449"/>
    </source>
</evidence>
<dbReference type="Pfam" id="PF25403">
    <property type="entry name" value="zf-C2H2_ZFAND2"/>
    <property type="match status" value="1"/>
</dbReference>
<evidence type="ECO:0000313" key="7">
    <source>
        <dbReference type="EMBL" id="VEN46149.1"/>
    </source>
</evidence>
<dbReference type="Pfam" id="PF01428">
    <property type="entry name" value="zf-AN1"/>
    <property type="match status" value="2"/>
</dbReference>
<dbReference type="GO" id="GO:0008270">
    <property type="term" value="F:zinc ion binding"/>
    <property type="evidence" value="ECO:0007669"/>
    <property type="project" value="UniProtKB-KW"/>
</dbReference>
<evidence type="ECO:0000313" key="8">
    <source>
        <dbReference type="Proteomes" id="UP000410492"/>
    </source>
</evidence>
<dbReference type="PANTHER" id="PTHR14677:SF20">
    <property type="entry name" value="ZINC FINGER AN1-TYPE CONTAINING 2A-RELATED"/>
    <property type="match status" value="1"/>
</dbReference>
<protein>
    <recommendedName>
        <fullName evidence="6">AN1-type domain-containing protein</fullName>
    </recommendedName>
</protein>
<evidence type="ECO:0000259" key="6">
    <source>
        <dbReference type="PROSITE" id="PS51039"/>
    </source>
</evidence>
<dbReference type="PROSITE" id="PS51039">
    <property type="entry name" value="ZF_AN1"/>
    <property type="match status" value="2"/>
</dbReference>
<dbReference type="SUPFAM" id="SSF118310">
    <property type="entry name" value="AN1-like Zinc finger"/>
    <property type="match status" value="2"/>
</dbReference>
<dbReference type="PANTHER" id="PTHR14677">
    <property type="entry name" value="ARSENITE INDUCUBLE RNA ASSOCIATED PROTEIN AIP-1-RELATED"/>
    <property type="match status" value="1"/>
</dbReference>
<dbReference type="Gene3D" id="4.10.1110.10">
    <property type="entry name" value="AN1-like Zinc finger"/>
    <property type="match status" value="2"/>
</dbReference>
<sequence length="213" mass="24079">MELPHLGKHCSRSDCNKLDFLPIKCDACCMLFCDEHFSYSAHSCPKAYKKNNQVPVCPLCNKPIPVGKDLHPDYVVGAHIDTDCQSDPAKSRRKVFTNKCAYKRCKTKEIIPVVCNECSMNFCLRHRHPTDHACEGKGARRRWIFEAQANIAQGLQGNVTEDEALARALALSMEVNKPSIDKKRQEELDFALAKQLQASETQTRPTRDRCNVS</sequence>
<name>A0A653CEI5_CALMS</name>
<dbReference type="InterPro" id="IPR057357">
    <property type="entry name" value="Znf-C2H2_ZFAND2A/B"/>
</dbReference>
<reference evidence="7 8" key="1">
    <citation type="submission" date="2019-01" db="EMBL/GenBank/DDBJ databases">
        <authorList>
            <person name="Sayadi A."/>
        </authorList>
    </citation>
    <scope>NUCLEOTIDE SEQUENCE [LARGE SCALE GENOMIC DNA]</scope>
</reference>
<feature type="domain" description="AN1-type" evidence="6">
    <location>
        <begin position="4"/>
        <end position="52"/>
    </location>
</feature>
<dbReference type="EMBL" id="CAACVG010007574">
    <property type="protein sequence ID" value="VEN46149.1"/>
    <property type="molecule type" value="Genomic_DNA"/>
</dbReference>
<keyword evidence="3 5" id="KW-0863">Zinc-finger</keyword>
<dbReference type="GO" id="GO:0005783">
    <property type="term" value="C:endoplasmic reticulum"/>
    <property type="evidence" value="ECO:0007669"/>
    <property type="project" value="TreeGrafter"/>
</dbReference>
<keyword evidence="8" id="KW-1185">Reference proteome</keyword>
<dbReference type="PROSITE" id="PS50330">
    <property type="entry name" value="UIM"/>
    <property type="match status" value="1"/>
</dbReference>
<dbReference type="OrthoDB" id="431929at2759"/>
<dbReference type="GO" id="GO:0045047">
    <property type="term" value="P:protein targeting to ER"/>
    <property type="evidence" value="ECO:0007669"/>
    <property type="project" value="TreeGrafter"/>
</dbReference>
<evidence type="ECO:0000256" key="2">
    <source>
        <dbReference type="ARBA" id="ARBA00022737"/>
    </source>
</evidence>
<keyword evidence="4" id="KW-0862">Zinc</keyword>
<dbReference type="InterPro" id="IPR003903">
    <property type="entry name" value="UIM_dom"/>
</dbReference>
<gene>
    <name evidence="7" type="ORF">CALMAC_LOCUS8340</name>
</gene>
<evidence type="ECO:0000256" key="3">
    <source>
        <dbReference type="ARBA" id="ARBA00022771"/>
    </source>
</evidence>
<accession>A0A653CEI5</accession>